<dbReference type="Proteomes" id="UP000465712">
    <property type="component" value="Unassembled WGS sequence"/>
</dbReference>
<evidence type="ECO:0000313" key="2">
    <source>
        <dbReference type="Proteomes" id="UP000465712"/>
    </source>
</evidence>
<dbReference type="AlphaFoldDB" id="A0A7X5ATN9"/>
<dbReference type="EMBL" id="WXWW01000150">
    <property type="protein sequence ID" value="NAW65521.1"/>
    <property type="molecule type" value="Genomic_DNA"/>
</dbReference>
<gene>
    <name evidence="1" type="ORF">CAG72_09850</name>
</gene>
<name>A0A7X5ATN9_9GAMM</name>
<comment type="caution">
    <text evidence="1">The sequence shown here is derived from an EMBL/GenBank/DDBJ whole genome shotgun (WGS) entry which is preliminary data.</text>
</comment>
<protein>
    <submittedName>
        <fullName evidence="1">Uncharacterized protein</fullName>
    </submittedName>
</protein>
<dbReference type="RefSeq" id="WP_161444616.1">
    <property type="nucleotide sequence ID" value="NZ_WXWW01000150.1"/>
</dbReference>
<sequence length="300" mass="34465">MWIILGLTLTVLALTAWYFYNKQQQAQTEAHFDQILGLRQLIQLLRQHRRLSHSHLMKSHLMKSRGETLPVFPEQNAILNLSHTLLSQAGLEQKPMYRILTQHLQQLSTEWPQYSMSRNQANHGKNIRHVMYLIDDHLTTSLLIADKSTLFEQYQQFWPVTLNALDTLAQFRSTVAVFRPGNNKQEILLRRHLHLLQRRLGQMNLMLKIPGPSLMADQLENDLTTLLQSASASKACRLALYKFSLSLSDNIFYLFDAKLTEIAHALAIEDFPLDISASLLPLLEQAESETAGQTELKLQT</sequence>
<organism evidence="1 2">
    <name type="scientific">Photobacterium halotolerans</name>
    <dbReference type="NCBI Taxonomy" id="265726"/>
    <lineage>
        <taxon>Bacteria</taxon>
        <taxon>Pseudomonadati</taxon>
        <taxon>Pseudomonadota</taxon>
        <taxon>Gammaproteobacteria</taxon>
        <taxon>Vibrionales</taxon>
        <taxon>Vibrionaceae</taxon>
        <taxon>Photobacterium</taxon>
    </lineage>
</organism>
<evidence type="ECO:0000313" key="1">
    <source>
        <dbReference type="EMBL" id="NAW65521.1"/>
    </source>
</evidence>
<proteinExistence type="predicted"/>
<accession>A0A7X5ATN9</accession>
<reference evidence="1 2" key="1">
    <citation type="submission" date="2017-05" db="EMBL/GenBank/DDBJ databases">
        <title>High clonality and local adaptation shapes Vibrionaceae linages within an endangered oasis.</title>
        <authorList>
            <person name="Vazquez-Rosas-Landa M."/>
        </authorList>
    </citation>
    <scope>NUCLEOTIDE SEQUENCE [LARGE SCALE GENOMIC DNA]</scope>
    <source>
        <strain evidence="1 2">P46_P4S1P180</strain>
    </source>
</reference>